<dbReference type="SUPFAM" id="SSF52540">
    <property type="entry name" value="P-loop containing nucleoside triphosphate hydrolases"/>
    <property type="match status" value="1"/>
</dbReference>
<accession>A0ABS9HRN1</accession>
<reference evidence="1 2" key="1">
    <citation type="submission" date="2022-01" db="EMBL/GenBank/DDBJ databases">
        <title>Lysobacter chinensis sp. nov., a bacterium isolated from cow dung compost.</title>
        <authorList>
            <person name="Liu Y."/>
        </authorList>
    </citation>
    <scope>NUCLEOTIDE SEQUENCE [LARGE SCALE GENOMIC DNA]</scope>
    <source>
        <strain evidence="1 2">TLK-CK17</strain>
    </source>
</reference>
<dbReference type="EMBL" id="JAKJPO010000003">
    <property type="protein sequence ID" value="MCF7221308.1"/>
    <property type="molecule type" value="Genomic_DNA"/>
</dbReference>
<comment type="caution">
    <text evidence="1">The sequence shown here is derived from an EMBL/GenBank/DDBJ whole genome shotgun (WGS) entry which is preliminary data.</text>
</comment>
<dbReference type="RefSeq" id="WP_237053751.1">
    <property type="nucleotide sequence ID" value="NZ_JAKJPO010000003.1"/>
</dbReference>
<evidence type="ECO:0000313" key="2">
    <source>
        <dbReference type="Proteomes" id="UP001430796"/>
    </source>
</evidence>
<dbReference type="InterPro" id="IPR027417">
    <property type="entry name" value="P-loop_NTPase"/>
</dbReference>
<sequence>MRLVAHIGLHKTGTTSLQLAMAANRELLGKSGVLYPVAGHIDSGGHLNLVWEQVSQWKFKPHFGGLSAFVHEVRNTDCDTVILSAESLSGYYNRTEPVELVKKLCDDLGTRATIVSTIRPQHTLLDSLYAQNASTGYTDLDFRSYVTKTLTQRSLELEVLLGRWYESFDDVRLLDVDGNREKPLIARFLEMCDIEMPAGMNVLGRANERATIHTVEYGRYAARVLAGLEVTPAVRHQIISMVAKLTRARYPGDPKFSGLDREMAEFLHMHFSERNAQFATRRLAGIPPFASDDKPLEKAKPSFLDLEKADQEERLTFERILASAIISTQAQK</sequence>
<dbReference type="Proteomes" id="UP001430796">
    <property type="component" value="Unassembled WGS sequence"/>
</dbReference>
<evidence type="ECO:0000313" key="1">
    <source>
        <dbReference type="EMBL" id="MCF7221308.1"/>
    </source>
</evidence>
<evidence type="ECO:0008006" key="3">
    <source>
        <dbReference type="Google" id="ProtNLM"/>
    </source>
</evidence>
<keyword evidence="2" id="KW-1185">Reference proteome</keyword>
<name>A0ABS9HRN1_9GAMM</name>
<proteinExistence type="predicted"/>
<gene>
    <name evidence="1" type="ORF">L3V18_05820</name>
</gene>
<reference evidence="1 2" key="3">
    <citation type="submission" date="2022-01" db="EMBL/GenBank/DDBJ databases">
        <authorList>
            <person name="Zhou L.Y."/>
        </authorList>
    </citation>
    <scope>NUCLEOTIDE SEQUENCE [LARGE SCALE GENOMIC DNA]</scope>
    <source>
        <strain evidence="1 2">TLK-CK17</strain>
    </source>
</reference>
<organism evidence="1 2">
    <name type="scientific">Marilutibacter chinensis</name>
    <dbReference type="NCBI Taxonomy" id="2912247"/>
    <lineage>
        <taxon>Bacteria</taxon>
        <taxon>Pseudomonadati</taxon>
        <taxon>Pseudomonadota</taxon>
        <taxon>Gammaproteobacteria</taxon>
        <taxon>Lysobacterales</taxon>
        <taxon>Lysobacteraceae</taxon>
        <taxon>Marilutibacter</taxon>
    </lineage>
</organism>
<reference evidence="2" key="2">
    <citation type="submission" date="2022-01" db="EMBL/GenBank/DDBJ databases">
        <title>Lysobacter chinensis sp. nov., a bacterium isolated from cow dung compost.</title>
        <authorList>
            <person name="Zhou L.Y."/>
        </authorList>
    </citation>
    <scope>NUCLEOTIDE SEQUENCE [LARGE SCALE GENOMIC DNA]</scope>
    <source>
        <strain evidence="2">TLK-CK17</strain>
    </source>
</reference>
<protein>
    <recommendedName>
        <fullName evidence="3">Cellulose biosynthesis protein BcsQ</fullName>
    </recommendedName>
</protein>